<accession>A0ACC2D864</accession>
<comment type="caution">
    <text evidence="1">The sequence shown here is derived from an EMBL/GenBank/DDBJ whole genome shotgun (WGS) entry which is preliminary data.</text>
</comment>
<protein>
    <submittedName>
        <fullName evidence="1">Uncharacterized protein</fullName>
    </submittedName>
</protein>
<evidence type="ECO:0000313" key="2">
    <source>
        <dbReference type="Proteomes" id="UP001162992"/>
    </source>
</evidence>
<gene>
    <name evidence="1" type="ORF">O6H91_07G102800</name>
</gene>
<keyword evidence="2" id="KW-1185">Reference proteome</keyword>
<dbReference type="Proteomes" id="UP001162992">
    <property type="component" value="Chromosome 7"/>
</dbReference>
<dbReference type="EMBL" id="CM055098">
    <property type="protein sequence ID" value="KAJ7550467.1"/>
    <property type="molecule type" value="Genomic_DNA"/>
</dbReference>
<reference evidence="2" key="1">
    <citation type="journal article" date="2024" name="Proc. Natl. Acad. Sci. U.S.A.">
        <title>Extraordinary preservation of gene collinearity over three hundred million years revealed in homosporous lycophytes.</title>
        <authorList>
            <person name="Li C."/>
            <person name="Wickell D."/>
            <person name="Kuo L.Y."/>
            <person name="Chen X."/>
            <person name="Nie B."/>
            <person name="Liao X."/>
            <person name="Peng D."/>
            <person name="Ji J."/>
            <person name="Jenkins J."/>
            <person name="Williams M."/>
            <person name="Shu S."/>
            <person name="Plott C."/>
            <person name="Barry K."/>
            <person name="Rajasekar S."/>
            <person name="Grimwood J."/>
            <person name="Han X."/>
            <person name="Sun S."/>
            <person name="Hou Z."/>
            <person name="He W."/>
            <person name="Dai G."/>
            <person name="Sun C."/>
            <person name="Schmutz J."/>
            <person name="Leebens-Mack J.H."/>
            <person name="Li F.W."/>
            <person name="Wang L."/>
        </authorList>
    </citation>
    <scope>NUCLEOTIDE SEQUENCE [LARGE SCALE GENOMIC DNA]</scope>
    <source>
        <strain evidence="2">cv. PW_Plant_1</strain>
    </source>
</reference>
<sequence length="412" mass="44492">MAEATGLVHCLSSLINVSTPSPQLPTMTDAADDRGRIHNDNGFHPLVGVHDLHVSTYGGQRSVPVEERGVEVVWDLMFGFVGSFAMRAAVLLGVPEILGREGPGAALSSLEIAKRLPCEKPNVAALARILKYLAAKDMFNESGPEEELRYSLNAASRYLVGDEAGKSMAPLALFQVHPDMIDAFKSLNEVVLAKKSCSAFEIAKGKPIFAYAQQHPEFSKTVNNAMASSTKITMETVVKHYKGFKDLNSIVDVGGGLGTALSQIVLAYPHLMAINFDLPHVVADAPTIPGVQHVGGNMFESVPHADAIFVQNVFVDWDEESCIKILQNCHKALPEGGKVIIVEPILEPSGSKGLAERLAMDADLVLLTSTGEGRLRTHKQWKKRLEAAGFRPRVNIVSLPLPNASVIEAYIS</sequence>
<evidence type="ECO:0000313" key="1">
    <source>
        <dbReference type="EMBL" id="KAJ7550467.1"/>
    </source>
</evidence>
<proteinExistence type="predicted"/>
<name>A0ACC2D864_DIPCM</name>
<organism evidence="1 2">
    <name type="scientific">Diphasiastrum complanatum</name>
    <name type="common">Issler's clubmoss</name>
    <name type="synonym">Lycopodium complanatum</name>
    <dbReference type="NCBI Taxonomy" id="34168"/>
    <lineage>
        <taxon>Eukaryota</taxon>
        <taxon>Viridiplantae</taxon>
        <taxon>Streptophyta</taxon>
        <taxon>Embryophyta</taxon>
        <taxon>Tracheophyta</taxon>
        <taxon>Lycopodiopsida</taxon>
        <taxon>Lycopodiales</taxon>
        <taxon>Lycopodiaceae</taxon>
        <taxon>Lycopodioideae</taxon>
        <taxon>Diphasiastrum</taxon>
    </lineage>
</organism>